<dbReference type="AlphaFoldDB" id="A0A840NG99"/>
<proteinExistence type="predicted"/>
<dbReference type="Pfam" id="PF17914">
    <property type="entry name" value="HopA1"/>
    <property type="match status" value="1"/>
</dbReference>
<name>A0A840NG99_9PSEU</name>
<accession>A0A840NG99</accession>
<keyword evidence="2" id="KW-1185">Reference proteome</keyword>
<comment type="caution">
    <text evidence="1">The sequence shown here is derived from an EMBL/GenBank/DDBJ whole genome shotgun (WGS) entry which is preliminary data.</text>
</comment>
<dbReference type="Proteomes" id="UP000580474">
    <property type="component" value="Unassembled WGS sequence"/>
</dbReference>
<dbReference type="EMBL" id="JACHIV010000001">
    <property type="protein sequence ID" value="MBB5071466.1"/>
    <property type="molecule type" value="Genomic_DNA"/>
</dbReference>
<evidence type="ECO:0000313" key="2">
    <source>
        <dbReference type="Proteomes" id="UP000580474"/>
    </source>
</evidence>
<protein>
    <submittedName>
        <fullName evidence="1">Uncharacterized protein</fullName>
    </submittedName>
</protein>
<dbReference type="RefSeq" id="WP_184481833.1">
    <property type="nucleotide sequence ID" value="NZ_JACHIV010000001.1"/>
</dbReference>
<evidence type="ECO:0000313" key="1">
    <source>
        <dbReference type="EMBL" id="MBB5071466.1"/>
    </source>
</evidence>
<reference evidence="1 2" key="1">
    <citation type="submission" date="2020-08" db="EMBL/GenBank/DDBJ databases">
        <title>Sequencing the genomes of 1000 actinobacteria strains.</title>
        <authorList>
            <person name="Klenk H.-P."/>
        </authorList>
    </citation>
    <scope>NUCLEOTIDE SEQUENCE [LARGE SCALE GENOMIC DNA]</scope>
    <source>
        <strain evidence="1 2">DSM 45582</strain>
    </source>
</reference>
<dbReference type="InterPro" id="IPR040871">
    <property type="entry name" value="HopA1"/>
</dbReference>
<organism evidence="1 2">
    <name type="scientific">Saccharopolyspora gloriosae</name>
    <dbReference type="NCBI Taxonomy" id="455344"/>
    <lineage>
        <taxon>Bacteria</taxon>
        <taxon>Bacillati</taxon>
        <taxon>Actinomycetota</taxon>
        <taxon>Actinomycetes</taxon>
        <taxon>Pseudonocardiales</taxon>
        <taxon>Pseudonocardiaceae</taxon>
        <taxon>Saccharopolyspora</taxon>
    </lineage>
</organism>
<sequence length="297" mass="31647">MRTDEVGSALNDEVRRWAEQVRAHVSRTGAAGLRRESDGAVVNAADGTSVAVVRSWLYHDVHLTGNAPETTTADERVLGRLVAAVDGSYPSTGWHPIGPPQGGNRQIRRHGVRLLVPVSSATPGPEPGTLTVALPRSQRAPLVGWFGVVSAWGAPARLENRIYLHLADVGDGCAEVLEALDALREVRWRAKFCTSTGAGDRPDNVVIYLAAARRADVLAALMRARPALADPVPGFAFRCGTGIASAHGALAGGEHSFGVEVAHLFATFLVEAGREGRPVRAERLVEQLRPHVLEEPA</sequence>
<gene>
    <name evidence="1" type="ORF">BJ969_004554</name>
</gene>